<proteinExistence type="predicted"/>
<gene>
    <name evidence="3" type="ORF">ACFOGI_16690</name>
</gene>
<feature type="compositionally biased region" description="Acidic residues" evidence="1">
    <location>
        <begin position="46"/>
        <end position="55"/>
    </location>
</feature>
<keyword evidence="2" id="KW-0732">Signal</keyword>
<feature type="signal peptide" evidence="2">
    <location>
        <begin position="1"/>
        <end position="16"/>
    </location>
</feature>
<sequence length="218" mass="23973">MKKLVLILLLFMSALAACGSEEPGDAENTSSNDQDTDSDSSANSNTEDESVEVDEGLLNVEITFPASFFESSDSVADMDQLIADAKEMGIDEVVEHDDGSLTYKMSKRKHRELMEEYKTEITASMDEMADSEDLPSIQEITSNGNFSEFTMVVDQEAFDNSFDGFAAVSLGFSGMFYQLLDGVNPENYEVTVNIENGETGEITDTIVYPDAFEQTDES</sequence>
<feature type="chain" id="PRO_5047106078" description="Antigen I/II N-terminal domain-containing protein" evidence="2">
    <location>
        <begin position="17"/>
        <end position="218"/>
    </location>
</feature>
<protein>
    <recommendedName>
        <fullName evidence="5">Antigen I/II N-terminal domain-containing protein</fullName>
    </recommendedName>
</protein>
<evidence type="ECO:0000313" key="4">
    <source>
        <dbReference type="Proteomes" id="UP001595279"/>
    </source>
</evidence>
<dbReference type="RefSeq" id="WP_390275078.1">
    <property type="nucleotide sequence ID" value="NZ_JBHRSA010000058.1"/>
</dbReference>
<dbReference type="EMBL" id="JBHRSA010000058">
    <property type="protein sequence ID" value="MFC3041875.1"/>
    <property type="molecule type" value="Genomic_DNA"/>
</dbReference>
<feature type="region of interest" description="Disordered" evidence="1">
    <location>
        <begin position="20"/>
        <end position="55"/>
    </location>
</feature>
<keyword evidence="4" id="KW-1185">Reference proteome</keyword>
<evidence type="ECO:0000256" key="1">
    <source>
        <dbReference type="SAM" id="MobiDB-lite"/>
    </source>
</evidence>
<comment type="caution">
    <text evidence="3">The sequence shown here is derived from an EMBL/GenBank/DDBJ whole genome shotgun (WGS) entry which is preliminary data.</text>
</comment>
<evidence type="ECO:0008006" key="5">
    <source>
        <dbReference type="Google" id="ProtNLM"/>
    </source>
</evidence>
<evidence type="ECO:0000313" key="3">
    <source>
        <dbReference type="EMBL" id="MFC3041875.1"/>
    </source>
</evidence>
<reference evidence="4" key="1">
    <citation type="journal article" date="2019" name="Int. J. Syst. Evol. Microbiol.">
        <title>The Global Catalogue of Microorganisms (GCM) 10K type strain sequencing project: providing services to taxonomists for standard genome sequencing and annotation.</title>
        <authorList>
            <consortium name="The Broad Institute Genomics Platform"/>
            <consortium name="The Broad Institute Genome Sequencing Center for Infectious Disease"/>
            <person name="Wu L."/>
            <person name="Ma J."/>
        </authorList>
    </citation>
    <scope>NUCLEOTIDE SEQUENCE [LARGE SCALE GENOMIC DNA]</scope>
    <source>
        <strain evidence="4">KCTC 13128</strain>
    </source>
</reference>
<dbReference type="PROSITE" id="PS51257">
    <property type="entry name" value="PROKAR_LIPOPROTEIN"/>
    <property type="match status" value="1"/>
</dbReference>
<evidence type="ECO:0000256" key="2">
    <source>
        <dbReference type="SAM" id="SignalP"/>
    </source>
</evidence>
<organism evidence="3 4">
    <name type="scientific">Virgibacillus xinjiangensis</name>
    <dbReference type="NCBI Taxonomy" id="393090"/>
    <lineage>
        <taxon>Bacteria</taxon>
        <taxon>Bacillati</taxon>
        <taxon>Bacillota</taxon>
        <taxon>Bacilli</taxon>
        <taxon>Bacillales</taxon>
        <taxon>Bacillaceae</taxon>
        <taxon>Virgibacillus</taxon>
    </lineage>
</organism>
<name>A0ABV7D0C8_9BACI</name>
<accession>A0ABV7D0C8</accession>
<feature type="compositionally biased region" description="Low complexity" evidence="1">
    <location>
        <begin position="27"/>
        <end position="45"/>
    </location>
</feature>
<dbReference type="Proteomes" id="UP001595279">
    <property type="component" value="Unassembled WGS sequence"/>
</dbReference>